<dbReference type="Proteomes" id="UP000254817">
    <property type="component" value="Unassembled WGS sequence"/>
</dbReference>
<organism evidence="1 2">
    <name type="scientific">Escherichia coli</name>
    <dbReference type="NCBI Taxonomy" id="562"/>
    <lineage>
        <taxon>Bacteria</taxon>
        <taxon>Pseudomonadati</taxon>
        <taxon>Pseudomonadota</taxon>
        <taxon>Gammaproteobacteria</taxon>
        <taxon>Enterobacterales</taxon>
        <taxon>Enterobacteriaceae</taxon>
        <taxon>Escherichia</taxon>
    </lineage>
</organism>
<dbReference type="SUPFAM" id="SSF46689">
    <property type="entry name" value="Homeodomain-like"/>
    <property type="match status" value="1"/>
</dbReference>
<dbReference type="InterPro" id="IPR009057">
    <property type="entry name" value="Homeodomain-like_sf"/>
</dbReference>
<reference evidence="1 2" key="1">
    <citation type="submission" date="2018-06" db="EMBL/GenBank/DDBJ databases">
        <authorList>
            <consortium name="Pathogen Informatics"/>
            <person name="Doyle S."/>
        </authorList>
    </citation>
    <scope>NUCLEOTIDE SEQUENCE [LARGE SCALE GENOMIC DNA]</scope>
    <source>
        <strain evidence="1 2">NCTC11112</strain>
    </source>
</reference>
<dbReference type="AlphaFoldDB" id="A0A376MGQ6"/>
<dbReference type="Gene3D" id="1.10.10.60">
    <property type="entry name" value="Homeodomain-like"/>
    <property type="match status" value="1"/>
</dbReference>
<dbReference type="EMBL" id="UGAW01000001">
    <property type="protein sequence ID" value="STG49642.1"/>
    <property type="molecule type" value="Genomic_DNA"/>
</dbReference>
<evidence type="ECO:0000313" key="1">
    <source>
        <dbReference type="EMBL" id="STG49642.1"/>
    </source>
</evidence>
<name>A0A376MGQ6_ECOLX</name>
<proteinExistence type="predicted"/>
<accession>A0A376MGQ6</accession>
<sequence length="130" mass="14371">MSFAAGALPRGIKCRGGEIYCNTTVFRETCAKLEHAIHRAVVLSRATRSGDEVILEAQHFAFPEVTLPAPEAAAVPVVKQNLREATEAFQRETIRQALAQNHHNWAACARMLETDVANLHRLAKRLGLKD</sequence>
<dbReference type="FunFam" id="1.10.10.60:FF:000188">
    <property type="entry name" value="Anaerobic nitric oxide reductase transcription regulator NorR"/>
    <property type="match status" value="1"/>
</dbReference>
<protein>
    <submittedName>
        <fullName evidence="1">Putative two-component transcriptional regulator</fullName>
    </submittedName>
</protein>
<evidence type="ECO:0000313" key="2">
    <source>
        <dbReference type="Proteomes" id="UP000254817"/>
    </source>
</evidence>
<gene>
    <name evidence="1" type="primary">norR_1</name>
    <name evidence="1" type="ORF">NCTC11112_00021</name>
</gene>